<protein>
    <submittedName>
        <fullName evidence="2">Uncharacterized protein</fullName>
    </submittedName>
</protein>
<accession>A0ABN9PZK3</accession>
<gene>
    <name evidence="2" type="ORF">PCOR1329_LOCUS7433</name>
</gene>
<keyword evidence="3" id="KW-1185">Reference proteome</keyword>
<evidence type="ECO:0000256" key="1">
    <source>
        <dbReference type="SAM" id="MobiDB-lite"/>
    </source>
</evidence>
<evidence type="ECO:0000313" key="3">
    <source>
        <dbReference type="Proteomes" id="UP001189429"/>
    </source>
</evidence>
<feature type="compositionally biased region" description="Basic and acidic residues" evidence="1">
    <location>
        <begin position="40"/>
        <end position="49"/>
    </location>
</feature>
<name>A0ABN9PZK3_9DINO</name>
<organism evidence="2 3">
    <name type="scientific">Prorocentrum cordatum</name>
    <dbReference type="NCBI Taxonomy" id="2364126"/>
    <lineage>
        <taxon>Eukaryota</taxon>
        <taxon>Sar</taxon>
        <taxon>Alveolata</taxon>
        <taxon>Dinophyceae</taxon>
        <taxon>Prorocentrales</taxon>
        <taxon>Prorocentraceae</taxon>
        <taxon>Prorocentrum</taxon>
    </lineage>
</organism>
<dbReference type="EMBL" id="CAUYUJ010002012">
    <property type="protein sequence ID" value="CAK0798770.1"/>
    <property type="molecule type" value="Genomic_DNA"/>
</dbReference>
<dbReference type="Proteomes" id="UP001189429">
    <property type="component" value="Unassembled WGS sequence"/>
</dbReference>
<feature type="region of interest" description="Disordered" evidence="1">
    <location>
        <begin position="38"/>
        <end position="59"/>
    </location>
</feature>
<reference evidence="2" key="1">
    <citation type="submission" date="2023-10" db="EMBL/GenBank/DDBJ databases">
        <authorList>
            <person name="Chen Y."/>
            <person name="Shah S."/>
            <person name="Dougan E. K."/>
            <person name="Thang M."/>
            <person name="Chan C."/>
        </authorList>
    </citation>
    <scope>NUCLEOTIDE SEQUENCE [LARGE SCALE GENOMIC DNA]</scope>
</reference>
<comment type="caution">
    <text evidence="2">The sequence shown here is derived from an EMBL/GenBank/DDBJ whole genome shotgun (WGS) entry which is preliminary data.</text>
</comment>
<evidence type="ECO:0000313" key="2">
    <source>
        <dbReference type="EMBL" id="CAK0798770.1"/>
    </source>
</evidence>
<proteinExistence type="predicted"/>
<feature type="region of interest" description="Disordered" evidence="1">
    <location>
        <begin position="98"/>
        <end position="131"/>
    </location>
</feature>
<sequence>MLIIMPRIWLPDGSQDCFEARARAAAVLGVGRLPSQGAQELERGAERGAKPPACWGPPRPAVLTGSARCAPAFSQAARAEGNMGPRRPQGLVADAAEQGWQGHRAAARPTTEEEGEHGPTGPDRGGRAKFR</sequence>